<proteinExistence type="predicted"/>
<keyword evidence="1" id="KW-0732">Signal</keyword>
<feature type="signal peptide" evidence="1">
    <location>
        <begin position="1"/>
        <end position="18"/>
    </location>
</feature>
<gene>
    <name evidence="2" type="ORF">J8J14_06130</name>
</gene>
<evidence type="ECO:0000313" key="2">
    <source>
        <dbReference type="EMBL" id="MBP0444353.1"/>
    </source>
</evidence>
<accession>A0ABS4ACW5</accession>
<reference evidence="2 3" key="1">
    <citation type="submission" date="2021-03" db="EMBL/GenBank/DDBJ databases">
        <authorList>
            <person name="So Y."/>
        </authorList>
    </citation>
    <scope>NUCLEOTIDE SEQUENCE [LARGE SCALE GENOMIC DNA]</scope>
    <source>
        <strain evidence="2 3">SSH11</strain>
    </source>
</reference>
<comment type="caution">
    <text evidence="2">The sequence shown here is derived from an EMBL/GenBank/DDBJ whole genome shotgun (WGS) entry which is preliminary data.</text>
</comment>
<dbReference type="PROSITE" id="PS51257">
    <property type="entry name" value="PROKAR_LIPOPROTEIN"/>
    <property type="match status" value="1"/>
</dbReference>
<dbReference type="Proteomes" id="UP000681594">
    <property type="component" value="Unassembled WGS sequence"/>
</dbReference>
<evidence type="ECO:0008006" key="4">
    <source>
        <dbReference type="Google" id="ProtNLM"/>
    </source>
</evidence>
<feature type="chain" id="PRO_5045481459" description="Lipoprotein" evidence="1">
    <location>
        <begin position="19"/>
        <end position="191"/>
    </location>
</feature>
<keyword evidence="3" id="KW-1185">Reference proteome</keyword>
<dbReference type="EMBL" id="JAGIZB010000005">
    <property type="protein sequence ID" value="MBP0444353.1"/>
    <property type="molecule type" value="Genomic_DNA"/>
</dbReference>
<organism evidence="2 3">
    <name type="scientific">Pararoseomonas baculiformis</name>
    <dbReference type="NCBI Taxonomy" id="2820812"/>
    <lineage>
        <taxon>Bacteria</taxon>
        <taxon>Pseudomonadati</taxon>
        <taxon>Pseudomonadota</taxon>
        <taxon>Alphaproteobacteria</taxon>
        <taxon>Acetobacterales</taxon>
        <taxon>Acetobacteraceae</taxon>
        <taxon>Pararoseomonas</taxon>
    </lineage>
</organism>
<evidence type="ECO:0000256" key="1">
    <source>
        <dbReference type="SAM" id="SignalP"/>
    </source>
</evidence>
<dbReference type="RefSeq" id="WP_209378596.1">
    <property type="nucleotide sequence ID" value="NZ_JAGIZB010000005.1"/>
</dbReference>
<name>A0ABS4ACW5_9PROT</name>
<sequence length="191" mass="20490">MLLRLCALIGLVFLSACATITTSPSQNLTVLTEPPGASCEIQRNSRHVAVVSPTPGTARIGKSVHDTTVTCTREAHLPAQATLTPEFQPVTLGNILIGGVVGLVVDVSTGAVSKYPETVQVTLIPASFPSPEDKAAYFAQRALEIRRATDLHLASIRQGCQGSDCDTRVAEAEAQRDRFLVQLEERRQQTL</sequence>
<protein>
    <recommendedName>
        <fullName evidence="4">Lipoprotein</fullName>
    </recommendedName>
</protein>
<evidence type="ECO:0000313" key="3">
    <source>
        <dbReference type="Proteomes" id="UP000681594"/>
    </source>
</evidence>